<keyword evidence="3" id="KW-1185">Reference proteome</keyword>
<accession>A0ABY1PQM1</accession>
<organism evidence="2 3">
    <name type="scientific">Neorhodopirellula lusitana</name>
    <dbReference type="NCBI Taxonomy" id="445327"/>
    <lineage>
        <taxon>Bacteria</taxon>
        <taxon>Pseudomonadati</taxon>
        <taxon>Planctomycetota</taxon>
        <taxon>Planctomycetia</taxon>
        <taxon>Pirellulales</taxon>
        <taxon>Pirellulaceae</taxon>
        <taxon>Neorhodopirellula</taxon>
    </lineage>
</organism>
<comment type="caution">
    <text evidence="2">The sequence shown here is derived from an EMBL/GenBank/DDBJ whole genome shotgun (WGS) entry which is preliminary data.</text>
</comment>
<protein>
    <recommendedName>
        <fullName evidence="4">Phage major capsid protein</fullName>
    </recommendedName>
</protein>
<proteinExistence type="predicted"/>
<gene>
    <name evidence="2" type="ORF">SAMN06265222_101781</name>
</gene>
<dbReference type="Proteomes" id="UP001158067">
    <property type="component" value="Unassembled WGS sequence"/>
</dbReference>
<evidence type="ECO:0000256" key="1">
    <source>
        <dbReference type="SAM" id="MobiDB-lite"/>
    </source>
</evidence>
<reference evidence="2 3" key="1">
    <citation type="submission" date="2017-05" db="EMBL/GenBank/DDBJ databases">
        <authorList>
            <person name="Varghese N."/>
            <person name="Submissions S."/>
        </authorList>
    </citation>
    <scope>NUCLEOTIDE SEQUENCE [LARGE SCALE GENOMIC DNA]</scope>
    <source>
        <strain evidence="2 3">DSM 25457</strain>
    </source>
</reference>
<feature type="compositionally biased region" description="Basic and acidic residues" evidence="1">
    <location>
        <begin position="126"/>
        <end position="141"/>
    </location>
</feature>
<sequence>MTNPKKLSVKAAKAKLDEAVSAKQAEFVTRLREFRGDLQELKELVGDDALDSGVSDEIQALAKLAGITIEPGPSDLSTARVSTEQKIEFVVSQLKGSGGTMEKTALLEAARQKFGEDRPSSFLDPAIKDGPFDRCPSDKGNQRTIVLVESS</sequence>
<dbReference type="RefSeq" id="WP_283430971.1">
    <property type="nucleotide sequence ID" value="NZ_FXUG01000001.1"/>
</dbReference>
<evidence type="ECO:0008006" key="4">
    <source>
        <dbReference type="Google" id="ProtNLM"/>
    </source>
</evidence>
<evidence type="ECO:0000313" key="2">
    <source>
        <dbReference type="EMBL" id="SMP42446.1"/>
    </source>
</evidence>
<evidence type="ECO:0000313" key="3">
    <source>
        <dbReference type="Proteomes" id="UP001158067"/>
    </source>
</evidence>
<feature type="region of interest" description="Disordered" evidence="1">
    <location>
        <begin position="115"/>
        <end position="143"/>
    </location>
</feature>
<name>A0ABY1PQM1_9BACT</name>
<dbReference type="EMBL" id="FXUG01000001">
    <property type="protein sequence ID" value="SMP42446.1"/>
    <property type="molecule type" value="Genomic_DNA"/>
</dbReference>